<dbReference type="Gene3D" id="3.10.129.10">
    <property type="entry name" value="Hotdog Thioesterase"/>
    <property type="match status" value="1"/>
</dbReference>
<evidence type="ECO:0000256" key="2">
    <source>
        <dbReference type="ARBA" id="ARBA00022801"/>
    </source>
</evidence>
<name>A0A318KIK6_9NEIS</name>
<evidence type="ECO:0000313" key="6">
    <source>
        <dbReference type="Proteomes" id="UP000247555"/>
    </source>
</evidence>
<dbReference type="PANTHER" id="PTHR11049">
    <property type="entry name" value="ACYL COENZYME A THIOESTER HYDROLASE"/>
    <property type="match status" value="1"/>
</dbReference>
<proteinExistence type="inferred from homology"/>
<comment type="similarity">
    <text evidence="1">Belongs to the acyl coenzyme A hydrolase family.</text>
</comment>
<evidence type="ECO:0000259" key="4">
    <source>
        <dbReference type="PROSITE" id="PS51770"/>
    </source>
</evidence>
<keyword evidence="6" id="KW-1185">Reference proteome</keyword>
<dbReference type="InterPro" id="IPR033120">
    <property type="entry name" value="HOTDOG_ACOT"/>
</dbReference>
<dbReference type="AlphaFoldDB" id="A0A318KIK6"/>
<gene>
    <name evidence="5" type="ORF">DFR34_11421</name>
</gene>
<dbReference type="Pfam" id="PF03061">
    <property type="entry name" value="4HBT"/>
    <property type="match status" value="1"/>
</dbReference>
<evidence type="ECO:0000313" key="5">
    <source>
        <dbReference type="EMBL" id="PXX77934.1"/>
    </source>
</evidence>
<dbReference type="SUPFAM" id="SSF54637">
    <property type="entry name" value="Thioesterase/thiol ester dehydrase-isomerase"/>
    <property type="match status" value="1"/>
</dbReference>
<dbReference type="PANTHER" id="PTHR11049:SF5">
    <property type="entry name" value="ACYL-COA THIOESTER HYDROLASE YCIA"/>
    <property type="match status" value="1"/>
</dbReference>
<dbReference type="GO" id="GO:0052816">
    <property type="term" value="F:long-chain fatty acyl-CoA hydrolase activity"/>
    <property type="evidence" value="ECO:0007669"/>
    <property type="project" value="TreeGrafter"/>
</dbReference>
<comment type="caution">
    <text evidence="5">The sequence shown here is derived from an EMBL/GenBank/DDBJ whole genome shotgun (WGS) entry which is preliminary data.</text>
</comment>
<organism evidence="5 6">
    <name type="scientific">Rivihabitans pingtungensis</name>
    <dbReference type="NCBI Taxonomy" id="1054498"/>
    <lineage>
        <taxon>Bacteria</taxon>
        <taxon>Pseudomonadati</taxon>
        <taxon>Pseudomonadota</taxon>
        <taxon>Betaproteobacteria</taxon>
        <taxon>Neisseriales</taxon>
        <taxon>Aquaspirillaceae</taxon>
        <taxon>Rivihabitans</taxon>
    </lineage>
</organism>
<dbReference type="PROSITE" id="PS51770">
    <property type="entry name" value="HOTDOG_ACOT"/>
    <property type="match status" value="1"/>
</dbReference>
<evidence type="ECO:0000256" key="1">
    <source>
        <dbReference type="ARBA" id="ARBA00010458"/>
    </source>
</evidence>
<dbReference type="InterPro" id="IPR029069">
    <property type="entry name" value="HotDog_dom_sf"/>
</dbReference>
<dbReference type="EMBL" id="QJKI01000014">
    <property type="protein sequence ID" value="PXX77934.1"/>
    <property type="molecule type" value="Genomic_DNA"/>
</dbReference>
<dbReference type="GO" id="GO:0006637">
    <property type="term" value="P:acyl-CoA metabolic process"/>
    <property type="evidence" value="ECO:0007669"/>
    <property type="project" value="TreeGrafter"/>
</dbReference>
<dbReference type="Proteomes" id="UP000247555">
    <property type="component" value="Unassembled WGS sequence"/>
</dbReference>
<sequence length="132" mass="14474">MPDRANAERCELPKDRMPMLRVNAEPRSTNAHGKVHAGWLMAKMDLAGALDAERVAKGPVTTVAVNAFQFAMPILLGDVVSFYVERLRLGQKSITSKVEVFAERLDGGCVRITEAVMTFVAVDDDGRSRLIS</sequence>
<protein>
    <submittedName>
        <fullName evidence="5">Acyl-CoA thioesterase YciA</fullName>
    </submittedName>
</protein>
<dbReference type="GO" id="GO:0005829">
    <property type="term" value="C:cytosol"/>
    <property type="evidence" value="ECO:0007669"/>
    <property type="project" value="TreeGrafter"/>
</dbReference>
<reference evidence="5 6" key="1">
    <citation type="submission" date="2018-05" db="EMBL/GenBank/DDBJ databases">
        <title>Genomic Encyclopedia of Type Strains, Phase IV (KMG-IV): sequencing the most valuable type-strain genomes for metagenomic binning, comparative biology and taxonomic classification.</title>
        <authorList>
            <person name="Goeker M."/>
        </authorList>
    </citation>
    <scope>NUCLEOTIDE SEQUENCE [LARGE SCALE GENOMIC DNA]</scope>
    <source>
        <strain evidence="5 6">DSM 29661</strain>
    </source>
</reference>
<dbReference type="RefSeq" id="WP_110391182.1">
    <property type="nucleotide sequence ID" value="NZ_CALCOA010000172.1"/>
</dbReference>
<feature type="domain" description="HotDog ACOT-type" evidence="4">
    <location>
        <begin position="14"/>
        <end position="125"/>
    </location>
</feature>
<dbReference type="InterPro" id="IPR040170">
    <property type="entry name" value="Cytosol_ACT"/>
</dbReference>
<dbReference type="GO" id="GO:0009062">
    <property type="term" value="P:fatty acid catabolic process"/>
    <property type="evidence" value="ECO:0007669"/>
    <property type="project" value="TreeGrafter"/>
</dbReference>
<dbReference type="CDD" id="cd03442">
    <property type="entry name" value="BFIT_BACH"/>
    <property type="match status" value="1"/>
</dbReference>
<evidence type="ECO:0000256" key="3">
    <source>
        <dbReference type="PROSITE-ProRule" id="PRU01106"/>
    </source>
</evidence>
<accession>A0A318KIK6</accession>
<dbReference type="InterPro" id="IPR006683">
    <property type="entry name" value="Thioestr_dom"/>
</dbReference>
<dbReference type="OrthoDB" id="9801856at2"/>
<keyword evidence="2 3" id="KW-0378">Hydrolase</keyword>